<protein>
    <recommendedName>
        <fullName evidence="5">Circadian clock-controlled protein</fullName>
    </recommendedName>
</protein>
<keyword evidence="2" id="KW-0090">Biological rhythms</keyword>
<dbReference type="Gene3D" id="3.15.10.30">
    <property type="entry name" value="Haemolymph juvenile hormone binding protein"/>
    <property type="match status" value="1"/>
</dbReference>
<reference evidence="4" key="1">
    <citation type="submission" date="2015-11" db="EMBL/GenBank/DDBJ databases">
        <title>De novo transcriptome assembly of four potential Pierce s Disease insect vectors from Arizona vineyards.</title>
        <authorList>
            <person name="Tassone E.E."/>
        </authorList>
    </citation>
    <scope>NUCLEOTIDE SEQUENCE</scope>
</reference>
<evidence type="ECO:0000256" key="3">
    <source>
        <dbReference type="ARBA" id="ARBA00060902"/>
    </source>
</evidence>
<proteinExistence type="inferred from homology"/>
<dbReference type="AlphaFoldDB" id="A0A1B6MMU3"/>
<dbReference type="PANTHER" id="PTHR11008:SF14">
    <property type="entry name" value="CIRCADIAN CLOCK-CONTROLLED PROTEIN-LIKE PROTEIN"/>
    <property type="match status" value="1"/>
</dbReference>
<dbReference type="FunFam" id="3.15.10.30:FF:000001">
    <property type="entry name" value="Takeout-like protein 1"/>
    <property type="match status" value="1"/>
</dbReference>
<dbReference type="InterPro" id="IPR038606">
    <property type="entry name" value="To_sf"/>
</dbReference>
<dbReference type="EMBL" id="GEBQ01002792">
    <property type="protein sequence ID" value="JAT37185.1"/>
    <property type="molecule type" value="Transcribed_RNA"/>
</dbReference>
<feature type="non-terminal residue" evidence="4">
    <location>
        <position position="1"/>
    </location>
</feature>
<name>A0A1B6MMU3_9HEMI</name>
<dbReference type="Pfam" id="PF06585">
    <property type="entry name" value="JHBP"/>
    <property type="match status" value="1"/>
</dbReference>
<comment type="similarity">
    <text evidence="3">Belongs to the TO family.</text>
</comment>
<dbReference type="SMART" id="SM00700">
    <property type="entry name" value="JHBP"/>
    <property type="match status" value="1"/>
</dbReference>
<dbReference type="PANTHER" id="PTHR11008">
    <property type="entry name" value="PROTEIN TAKEOUT-LIKE PROTEIN"/>
    <property type="match status" value="1"/>
</dbReference>
<dbReference type="GO" id="GO:0007623">
    <property type="term" value="P:circadian rhythm"/>
    <property type="evidence" value="ECO:0007669"/>
    <property type="project" value="UniProtKB-ARBA"/>
</dbReference>
<accession>A0A1B6MMU3</accession>
<evidence type="ECO:0008006" key="5">
    <source>
        <dbReference type="Google" id="ProtNLM"/>
    </source>
</evidence>
<organism evidence="4">
    <name type="scientific">Graphocephala atropunctata</name>
    <dbReference type="NCBI Taxonomy" id="36148"/>
    <lineage>
        <taxon>Eukaryota</taxon>
        <taxon>Metazoa</taxon>
        <taxon>Ecdysozoa</taxon>
        <taxon>Arthropoda</taxon>
        <taxon>Hexapoda</taxon>
        <taxon>Insecta</taxon>
        <taxon>Pterygota</taxon>
        <taxon>Neoptera</taxon>
        <taxon>Paraneoptera</taxon>
        <taxon>Hemiptera</taxon>
        <taxon>Auchenorrhyncha</taxon>
        <taxon>Membracoidea</taxon>
        <taxon>Cicadellidae</taxon>
        <taxon>Cicadellinae</taxon>
        <taxon>Cicadellini</taxon>
        <taxon>Graphocephala</taxon>
    </lineage>
</organism>
<evidence type="ECO:0000256" key="2">
    <source>
        <dbReference type="ARBA" id="ARBA00023108"/>
    </source>
</evidence>
<evidence type="ECO:0000256" key="1">
    <source>
        <dbReference type="ARBA" id="ARBA00022729"/>
    </source>
</evidence>
<keyword evidence="1" id="KW-0732">Signal</keyword>
<dbReference type="GO" id="GO:0005615">
    <property type="term" value="C:extracellular space"/>
    <property type="evidence" value="ECO:0007669"/>
    <property type="project" value="TreeGrafter"/>
</dbReference>
<gene>
    <name evidence="4" type="ORF">g.50211</name>
</gene>
<dbReference type="InterPro" id="IPR010562">
    <property type="entry name" value="Haemolymph_juvenile_hormone-bd"/>
</dbReference>
<evidence type="ECO:0000313" key="4">
    <source>
        <dbReference type="EMBL" id="JAT37185.1"/>
    </source>
</evidence>
<sequence>PVPPCVRVQLGSQLHHFQETVAGQGTSSLASLSTMAPSAVLAPALALLAAVLLASHADAAKIPDYIPLCKRDVPDFDKCLLNTVEAVRPHLAKGIPKLKVPALEPLTIPALEINRNNEALQVKAKLKDIQAFGGTGFVVNKLKTDIDKLAVDVSVTIPKLHVTADYDVDGRLLVIPLKGKGIFEGNFTNSKADVKATGKLIKSKKGVQYVQVKDLSVRLTVGGQKVKFINKGNRDTEAITKTVMNFYNQNRQQVLEIVMPIVEETVVAFMRQFANSILRSVPFSEILPK</sequence>